<feature type="compositionally biased region" description="Basic and acidic residues" evidence="1">
    <location>
        <begin position="171"/>
        <end position="192"/>
    </location>
</feature>
<feature type="compositionally biased region" description="Basic and acidic residues" evidence="1">
    <location>
        <begin position="226"/>
        <end position="244"/>
    </location>
</feature>
<feature type="region of interest" description="Disordered" evidence="1">
    <location>
        <begin position="1"/>
        <end position="244"/>
    </location>
</feature>
<accession>A0A6J4QZS1</accession>
<dbReference type="AlphaFoldDB" id="A0A6J4QZS1"/>
<feature type="non-terminal residue" evidence="2">
    <location>
        <position position="244"/>
    </location>
</feature>
<organism evidence="2">
    <name type="scientific">uncultured Rubrobacteraceae bacterium</name>
    <dbReference type="NCBI Taxonomy" id="349277"/>
    <lineage>
        <taxon>Bacteria</taxon>
        <taxon>Bacillati</taxon>
        <taxon>Actinomycetota</taxon>
        <taxon>Rubrobacteria</taxon>
        <taxon>Rubrobacterales</taxon>
        <taxon>Rubrobacteraceae</taxon>
        <taxon>environmental samples</taxon>
    </lineage>
</organism>
<reference evidence="2" key="1">
    <citation type="submission" date="2020-02" db="EMBL/GenBank/DDBJ databases">
        <authorList>
            <person name="Meier V. D."/>
        </authorList>
    </citation>
    <scope>NUCLEOTIDE SEQUENCE</scope>
    <source>
        <strain evidence="2">AVDCRST_MAG25</strain>
    </source>
</reference>
<feature type="non-terminal residue" evidence="2">
    <location>
        <position position="1"/>
    </location>
</feature>
<dbReference type="EMBL" id="CADCVI010000019">
    <property type="protein sequence ID" value="CAA9457156.1"/>
    <property type="molecule type" value="Genomic_DNA"/>
</dbReference>
<proteinExistence type="predicted"/>
<feature type="compositionally biased region" description="Low complexity" evidence="1">
    <location>
        <begin position="158"/>
        <end position="170"/>
    </location>
</feature>
<feature type="compositionally biased region" description="Pro residues" evidence="1">
    <location>
        <begin position="129"/>
        <end position="139"/>
    </location>
</feature>
<sequence length="244" mass="26969">ASSPVHHLLQRHPVPEHWPGDGRASGAPRPRGSLPRGADVLRTDALQHGVSEGGDPAGPPLRRRLQGLRRRGRSLRLLRRHGPRAVPHGREPRERQEAPLRGRGARGEGLRAFGVSRQKDWRHGRRGVLPPPRHLPPDLPLLEDAQGRGRAPGASAQRAGHGPRGAARGEGVLRLRGDVRRQERGHVRRDARGQAAPHPRHGGRDLHGRGQLVPDAHRRRPQAPARRYEDRPPRRDSSEHGGEV</sequence>
<protein>
    <submittedName>
        <fullName evidence="2">Predicted L-lactate dehydrogenase, Fe-S oxidoreductase subunit YkgE</fullName>
    </submittedName>
</protein>
<feature type="compositionally biased region" description="Basic and acidic residues" evidence="1">
    <location>
        <begin position="88"/>
        <end position="109"/>
    </location>
</feature>
<name>A0A6J4QZS1_9ACTN</name>
<evidence type="ECO:0000313" key="2">
    <source>
        <dbReference type="EMBL" id="CAA9457156.1"/>
    </source>
</evidence>
<feature type="compositionally biased region" description="Basic residues" evidence="1">
    <location>
        <begin position="61"/>
        <end position="83"/>
    </location>
</feature>
<gene>
    <name evidence="2" type="ORF">AVDCRST_MAG25-270</name>
</gene>
<evidence type="ECO:0000256" key="1">
    <source>
        <dbReference type="SAM" id="MobiDB-lite"/>
    </source>
</evidence>